<evidence type="ECO:0000256" key="1">
    <source>
        <dbReference type="SAM" id="MobiDB-lite"/>
    </source>
</evidence>
<protein>
    <submittedName>
        <fullName evidence="2">Uncharacterized protein</fullName>
    </submittedName>
</protein>
<proteinExistence type="predicted"/>
<sequence>MRSDDQIIGFVTGWPENSNTRWHQLVEEDLDLFHDPRNTSYTRLVQQAELLQPPKRPRSIKSDHGDIEKESNGNQRCKTLKNQLELVKESLSMKLLWSKKDNFYEYCLWMARKKWRMKTYLGA</sequence>
<dbReference type="EMBL" id="CALTRL010005774">
    <property type="protein sequence ID" value="CAH7686127.1"/>
    <property type="molecule type" value="Genomic_DNA"/>
</dbReference>
<keyword evidence="3" id="KW-1185">Reference proteome</keyword>
<gene>
    <name evidence="2" type="ORF">PPACK8108_LOCUS20736</name>
</gene>
<name>A0AAV0BII1_PHAPC</name>
<dbReference type="AlphaFoldDB" id="A0AAV0BII1"/>
<feature type="compositionally biased region" description="Basic and acidic residues" evidence="1">
    <location>
        <begin position="60"/>
        <end position="71"/>
    </location>
</feature>
<evidence type="ECO:0000313" key="2">
    <source>
        <dbReference type="EMBL" id="CAH7686127.1"/>
    </source>
</evidence>
<reference evidence="2" key="1">
    <citation type="submission" date="2022-06" db="EMBL/GenBank/DDBJ databases">
        <authorList>
            <consortium name="SYNGENTA / RWTH Aachen University"/>
        </authorList>
    </citation>
    <scope>NUCLEOTIDE SEQUENCE</scope>
</reference>
<dbReference type="Proteomes" id="UP001153365">
    <property type="component" value="Unassembled WGS sequence"/>
</dbReference>
<evidence type="ECO:0000313" key="3">
    <source>
        <dbReference type="Proteomes" id="UP001153365"/>
    </source>
</evidence>
<comment type="caution">
    <text evidence="2">The sequence shown here is derived from an EMBL/GenBank/DDBJ whole genome shotgun (WGS) entry which is preliminary data.</text>
</comment>
<accession>A0AAV0BII1</accession>
<organism evidence="2 3">
    <name type="scientific">Phakopsora pachyrhizi</name>
    <name type="common">Asian soybean rust disease fungus</name>
    <dbReference type="NCBI Taxonomy" id="170000"/>
    <lineage>
        <taxon>Eukaryota</taxon>
        <taxon>Fungi</taxon>
        <taxon>Dikarya</taxon>
        <taxon>Basidiomycota</taxon>
        <taxon>Pucciniomycotina</taxon>
        <taxon>Pucciniomycetes</taxon>
        <taxon>Pucciniales</taxon>
        <taxon>Phakopsoraceae</taxon>
        <taxon>Phakopsora</taxon>
    </lineage>
</organism>
<feature type="region of interest" description="Disordered" evidence="1">
    <location>
        <begin position="53"/>
        <end position="75"/>
    </location>
</feature>